<keyword evidence="6" id="KW-1185">Reference proteome</keyword>
<feature type="region of interest" description="Disordered" evidence="4">
    <location>
        <begin position="74"/>
        <end position="94"/>
    </location>
</feature>
<dbReference type="PANTHER" id="PTHR28529:SF2">
    <property type="entry name" value="DNA REPAIR PROTEIN SWI5 HOMOLOG"/>
    <property type="match status" value="1"/>
</dbReference>
<evidence type="ECO:0000256" key="2">
    <source>
        <dbReference type="ARBA" id="ARBA00022763"/>
    </source>
</evidence>
<evidence type="ECO:0000256" key="3">
    <source>
        <dbReference type="ARBA" id="ARBA00023204"/>
    </source>
</evidence>
<dbReference type="GO" id="GO:0000709">
    <property type="term" value="P:meiotic joint molecule formation"/>
    <property type="evidence" value="ECO:0007669"/>
    <property type="project" value="TreeGrafter"/>
</dbReference>
<dbReference type="PANTHER" id="PTHR28529">
    <property type="entry name" value="DNA REPAIR PROTEIN SWI5 HOMOLOG"/>
    <property type="match status" value="1"/>
</dbReference>
<comment type="similarity">
    <text evidence="1">Belongs to the SWI5/SAE3 family.</text>
</comment>
<feature type="region of interest" description="Disordered" evidence="4">
    <location>
        <begin position="1"/>
        <end position="38"/>
    </location>
</feature>
<dbReference type="Pfam" id="PF07061">
    <property type="entry name" value="Swi5"/>
    <property type="match status" value="1"/>
</dbReference>
<dbReference type="AlphaFoldDB" id="A0AA39Z3V3"/>
<name>A0AA39Z3V3_9PEZI</name>
<proteinExistence type="inferred from homology"/>
<dbReference type="InterPro" id="IPR010760">
    <property type="entry name" value="DNA-repair_Swi5"/>
</dbReference>
<feature type="compositionally biased region" description="Basic and acidic residues" evidence="4">
    <location>
        <begin position="1"/>
        <end position="14"/>
    </location>
</feature>
<dbReference type="GO" id="GO:0034974">
    <property type="term" value="C:Swi5-Swi2 complex"/>
    <property type="evidence" value="ECO:0007669"/>
    <property type="project" value="TreeGrafter"/>
</dbReference>
<reference evidence="5" key="1">
    <citation type="submission" date="2023-06" db="EMBL/GenBank/DDBJ databases">
        <title>Multi-omics analyses reveal the molecular pathogenesis toolkit of Lasiodiplodia hormozganensis, a cross-kingdom pathogen.</title>
        <authorList>
            <person name="Felix C."/>
            <person name="Meneses R."/>
            <person name="Goncalves M.F.M."/>
            <person name="Tilleman L."/>
            <person name="Duarte A.S."/>
            <person name="Jorrin-Novo J.V."/>
            <person name="Van De Peer Y."/>
            <person name="Deforce D."/>
            <person name="Van Nieuwerburgh F."/>
            <person name="Esteves A.C."/>
            <person name="Alves A."/>
        </authorList>
    </citation>
    <scope>NUCLEOTIDE SEQUENCE</scope>
    <source>
        <strain evidence="5">CBS 339.90</strain>
    </source>
</reference>
<protein>
    <submittedName>
        <fullName evidence="5">DNA repair protein SWI5-like protein</fullName>
    </submittedName>
</protein>
<keyword evidence="3" id="KW-0234">DNA repair</keyword>
<evidence type="ECO:0000256" key="1">
    <source>
        <dbReference type="ARBA" id="ARBA00008060"/>
    </source>
</evidence>
<dbReference type="GO" id="GO:0032798">
    <property type="term" value="C:Swi5-Sfr1 complex"/>
    <property type="evidence" value="ECO:0007669"/>
    <property type="project" value="TreeGrafter"/>
</dbReference>
<dbReference type="EMBL" id="JAUJDW010000003">
    <property type="protein sequence ID" value="KAK0663609.1"/>
    <property type="molecule type" value="Genomic_DNA"/>
</dbReference>
<evidence type="ECO:0000256" key="4">
    <source>
        <dbReference type="SAM" id="MobiDB-lite"/>
    </source>
</evidence>
<dbReference type="GO" id="GO:0010772">
    <property type="term" value="P:meiotic DNA recombinase assembly involved in reciprocal meiotic recombination"/>
    <property type="evidence" value="ECO:0007669"/>
    <property type="project" value="TreeGrafter"/>
</dbReference>
<evidence type="ECO:0000313" key="6">
    <source>
        <dbReference type="Proteomes" id="UP001175001"/>
    </source>
</evidence>
<gene>
    <name evidence="5" type="primary">swi5</name>
    <name evidence="5" type="ORF">DIS24_g922</name>
</gene>
<evidence type="ECO:0000313" key="5">
    <source>
        <dbReference type="EMBL" id="KAK0663609.1"/>
    </source>
</evidence>
<keyword evidence="2" id="KW-0227">DNA damage</keyword>
<accession>A0AA39Z3V3</accession>
<sequence>MDSSNARRDQRDAVEPDSSLGGESPQMRPHGDKRLPNAQARTAALQATLADLTARRADVLKELTAIPSVAAKLPSHAAATNPAAKSEADANAEKDAAVQAAKDIVQQHIRRLQNYNEMRDIGQGLMGIIAESRGVRIKEVQEEFDISAND</sequence>
<organism evidence="5 6">
    <name type="scientific">Lasiodiplodia hormozganensis</name>
    <dbReference type="NCBI Taxonomy" id="869390"/>
    <lineage>
        <taxon>Eukaryota</taxon>
        <taxon>Fungi</taxon>
        <taxon>Dikarya</taxon>
        <taxon>Ascomycota</taxon>
        <taxon>Pezizomycotina</taxon>
        <taxon>Dothideomycetes</taxon>
        <taxon>Dothideomycetes incertae sedis</taxon>
        <taxon>Botryosphaeriales</taxon>
        <taxon>Botryosphaeriaceae</taxon>
        <taxon>Lasiodiplodia</taxon>
    </lineage>
</organism>
<dbReference type="Gene3D" id="1.20.5.170">
    <property type="match status" value="1"/>
</dbReference>
<dbReference type="Proteomes" id="UP001175001">
    <property type="component" value="Unassembled WGS sequence"/>
</dbReference>
<comment type="caution">
    <text evidence="5">The sequence shown here is derived from an EMBL/GenBank/DDBJ whole genome shotgun (WGS) entry which is preliminary data.</text>
</comment>